<dbReference type="EMBL" id="LR798248">
    <property type="protein sequence ID" value="CAB5217853.1"/>
    <property type="molecule type" value="Genomic_DNA"/>
</dbReference>
<name>A0A6J7WR62_9CAUD</name>
<evidence type="ECO:0000313" key="1">
    <source>
        <dbReference type="EMBL" id="CAB5217853.1"/>
    </source>
</evidence>
<proteinExistence type="predicted"/>
<gene>
    <name evidence="1" type="ORF">UFOVP208_21</name>
</gene>
<sequence length="82" mass="9316">MILSKRIEHFGVTMDLIVDYNADIDHVDLVHNVFVKDETDGAEVDICDIMDAYGGNALYILVNKIDWNEQYLIALSELNSNL</sequence>
<protein>
    <submittedName>
        <fullName evidence="1">Uncharacterized protein</fullName>
    </submittedName>
</protein>
<accession>A0A6J7WR62</accession>
<organism evidence="1">
    <name type="scientific">uncultured Caudovirales phage</name>
    <dbReference type="NCBI Taxonomy" id="2100421"/>
    <lineage>
        <taxon>Viruses</taxon>
        <taxon>Duplodnaviria</taxon>
        <taxon>Heunggongvirae</taxon>
        <taxon>Uroviricota</taxon>
        <taxon>Caudoviricetes</taxon>
        <taxon>Peduoviridae</taxon>
        <taxon>Maltschvirus</taxon>
        <taxon>Maltschvirus maltsch</taxon>
    </lineage>
</organism>
<reference evidence="1" key="1">
    <citation type="submission" date="2020-05" db="EMBL/GenBank/DDBJ databases">
        <authorList>
            <person name="Chiriac C."/>
            <person name="Salcher M."/>
            <person name="Ghai R."/>
            <person name="Kavagutti S V."/>
        </authorList>
    </citation>
    <scope>NUCLEOTIDE SEQUENCE</scope>
</reference>